<evidence type="ECO:0000313" key="2">
    <source>
        <dbReference type="EMBL" id="PNR44930.1"/>
    </source>
</evidence>
<reference evidence="2 4" key="2">
    <citation type="journal article" date="2018" name="Plant J.">
        <title>The Physcomitrella patens chromosome-scale assembly reveals moss genome structure and evolution.</title>
        <authorList>
            <person name="Lang D."/>
            <person name="Ullrich K.K."/>
            <person name="Murat F."/>
            <person name="Fuchs J."/>
            <person name="Jenkins J."/>
            <person name="Haas F.B."/>
            <person name="Piednoel M."/>
            <person name="Gundlach H."/>
            <person name="Van Bel M."/>
            <person name="Meyberg R."/>
            <person name="Vives C."/>
            <person name="Morata J."/>
            <person name="Symeonidi A."/>
            <person name="Hiss M."/>
            <person name="Muchero W."/>
            <person name="Kamisugi Y."/>
            <person name="Saleh O."/>
            <person name="Blanc G."/>
            <person name="Decker E.L."/>
            <person name="van Gessel N."/>
            <person name="Grimwood J."/>
            <person name="Hayes R.D."/>
            <person name="Graham S.W."/>
            <person name="Gunter L.E."/>
            <person name="McDaniel S.F."/>
            <person name="Hoernstein S.N.W."/>
            <person name="Larsson A."/>
            <person name="Li F.W."/>
            <person name="Perroud P.F."/>
            <person name="Phillips J."/>
            <person name="Ranjan P."/>
            <person name="Rokshar D.S."/>
            <person name="Rothfels C.J."/>
            <person name="Schneider L."/>
            <person name="Shu S."/>
            <person name="Stevenson D.W."/>
            <person name="Thummler F."/>
            <person name="Tillich M."/>
            <person name="Villarreal Aguilar J.C."/>
            <person name="Widiez T."/>
            <person name="Wong G.K."/>
            <person name="Wymore A."/>
            <person name="Zhang Y."/>
            <person name="Zimmer A.D."/>
            <person name="Quatrano R.S."/>
            <person name="Mayer K.F.X."/>
            <person name="Goodstein D."/>
            <person name="Casacuberta J.M."/>
            <person name="Vandepoele K."/>
            <person name="Reski R."/>
            <person name="Cuming A.C."/>
            <person name="Tuskan G.A."/>
            <person name="Maumus F."/>
            <person name="Salse J."/>
            <person name="Schmutz J."/>
            <person name="Rensing S.A."/>
        </authorList>
    </citation>
    <scope>NUCLEOTIDE SEQUENCE [LARGE SCALE GENOMIC DNA]</scope>
    <source>
        <strain evidence="3 4">cv. Gransden 2004</strain>
    </source>
</reference>
<organism evidence="2">
    <name type="scientific">Physcomitrium patens</name>
    <name type="common">Spreading-leaved earth moss</name>
    <name type="synonym">Physcomitrella patens</name>
    <dbReference type="NCBI Taxonomy" id="3218"/>
    <lineage>
        <taxon>Eukaryota</taxon>
        <taxon>Viridiplantae</taxon>
        <taxon>Streptophyta</taxon>
        <taxon>Embryophyta</taxon>
        <taxon>Bryophyta</taxon>
        <taxon>Bryophytina</taxon>
        <taxon>Bryopsida</taxon>
        <taxon>Funariidae</taxon>
        <taxon>Funariales</taxon>
        <taxon>Funariaceae</taxon>
        <taxon>Physcomitrium</taxon>
    </lineage>
</organism>
<keyword evidence="4" id="KW-1185">Reference proteome</keyword>
<feature type="compositionally biased region" description="Polar residues" evidence="1">
    <location>
        <begin position="436"/>
        <end position="463"/>
    </location>
</feature>
<evidence type="ECO:0000313" key="3">
    <source>
        <dbReference type="EnsemblPlants" id="Pp3c11_7290V3.1"/>
    </source>
</evidence>
<proteinExistence type="predicted"/>
<reference evidence="2 4" key="1">
    <citation type="journal article" date="2008" name="Science">
        <title>The Physcomitrella genome reveals evolutionary insights into the conquest of land by plants.</title>
        <authorList>
            <person name="Rensing S."/>
            <person name="Lang D."/>
            <person name="Zimmer A."/>
            <person name="Terry A."/>
            <person name="Salamov A."/>
            <person name="Shapiro H."/>
            <person name="Nishiyama T."/>
            <person name="Perroud P.-F."/>
            <person name="Lindquist E."/>
            <person name="Kamisugi Y."/>
            <person name="Tanahashi T."/>
            <person name="Sakakibara K."/>
            <person name="Fujita T."/>
            <person name="Oishi K."/>
            <person name="Shin-I T."/>
            <person name="Kuroki Y."/>
            <person name="Toyoda A."/>
            <person name="Suzuki Y."/>
            <person name="Hashimoto A."/>
            <person name="Yamaguchi K."/>
            <person name="Sugano A."/>
            <person name="Kohara Y."/>
            <person name="Fujiyama A."/>
            <person name="Anterola A."/>
            <person name="Aoki S."/>
            <person name="Ashton N."/>
            <person name="Barbazuk W.B."/>
            <person name="Barker E."/>
            <person name="Bennetzen J."/>
            <person name="Bezanilla M."/>
            <person name="Blankenship R."/>
            <person name="Cho S.H."/>
            <person name="Dutcher S."/>
            <person name="Estelle M."/>
            <person name="Fawcett J.A."/>
            <person name="Gundlach H."/>
            <person name="Hanada K."/>
            <person name="Heyl A."/>
            <person name="Hicks K.A."/>
            <person name="Hugh J."/>
            <person name="Lohr M."/>
            <person name="Mayer K."/>
            <person name="Melkozernov A."/>
            <person name="Murata T."/>
            <person name="Nelson D."/>
            <person name="Pils B."/>
            <person name="Prigge M."/>
            <person name="Reiss B."/>
            <person name="Renner T."/>
            <person name="Rombauts S."/>
            <person name="Rushton P."/>
            <person name="Sanderfoot A."/>
            <person name="Schween G."/>
            <person name="Shiu S.-H."/>
            <person name="Stueber K."/>
            <person name="Theodoulou F.L."/>
            <person name="Tu H."/>
            <person name="Van de Peer Y."/>
            <person name="Verrier P.J."/>
            <person name="Waters E."/>
            <person name="Wood A."/>
            <person name="Yang L."/>
            <person name="Cove D."/>
            <person name="Cuming A."/>
            <person name="Hasebe M."/>
            <person name="Lucas S."/>
            <person name="Mishler D.B."/>
            <person name="Reski R."/>
            <person name="Grigoriev I."/>
            <person name="Quatrano R.S."/>
            <person name="Boore J.L."/>
        </authorList>
    </citation>
    <scope>NUCLEOTIDE SEQUENCE [LARGE SCALE GENOMIC DNA]</scope>
    <source>
        <strain evidence="3 4">cv. Gransden 2004</strain>
    </source>
</reference>
<feature type="region of interest" description="Disordered" evidence="1">
    <location>
        <begin position="433"/>
        <end position="463"/>
    </location>
</feature>
<name>A0A2K1JTT0_PHYPA</name>
<protein>
    <submittedName>
        <fullName evidence="2 3">Uncharacterized protein</fullName>
    </submittedName>
</protein>
<dbReference type="PaxDb" id="3218-PP1S262_22V6.1"/>
<dbReference type="EnsemblPlants" id="Pp3c11_7290V3.1">
    <property type="protein sequence ID" value="Pp3c11_7290V3.1"/>
    <property type="gene ID" value="Pp3c11_7290"/>
</dbReference>
<feature type="region of interest" description="Disordered" evidence="1">
    <location>
        <begin position="1"/>
        <end position="94"/>
    </location>
</feature>
<reference evidence="3" key="3">
    <citation type="submission" date="2020-12" db="UniProtKB">
        <authorList>
            <consortium name="EnsemblPlants"/>
        </authorList>
    </citation>
    <scope>IDENTIFICATION</scope>
</reference>
<dbReference type="AlphaFoldDB" id="A0A2K1JTT0"/>
<dbReference type="EMBL" id="ABEU02000011">
    <property type="protein sequence ID" value="PNR44930.1"/>
    <property type="molecule type" value="Genomic_DNA"/>
</dbReference>
<dbReference type="GeneID" id="112288267"/>
<feature type="compositionally biased region" description="Polar residues" evidence="1">
    <location>
        <begin position="1"/>
        <end position="12"/>
    </location>
</feature>
<dbReference type="KEGG" id="ppp:112288267"/>
<evidence type="ECO:0000313" key="4">
    <source>
        <dbReference type="Proteomes" id="UP000006727"/>
    </source>
</evidence>
<evidence type="ECO:0000256" key="1">
    <source>
        <dbReference type="SAM" id="MobiDB-lite"/>
    </source>
</evidence>
<sequence>MGKYQLSPQGTYSGRLDATQKYSGGRVSSQDCRNQVKDAVNQSESPKKNRHYGVVEGEGVQDGGMQPPRFKPSPRRDSTACCDELSERREVEKPRLRMQRANVVVPLQNSNSAGHSFRSEDSESLALWEEKEQPASRSSRWMKITTQSPRWFDAMRKFDTLKLASWRSSPGQPKFSLDNSQRSLHRKISNRSLHELSKLPWYRNTSKKTRNGESRSTPSPIAASTLSRLCGELNPSTGPSSTWADETKDDCERGSFSRLRYTQHVTTEDVQISCVVARDLAPKVKPVLDRPYLVNGVVWESPEGGSKTGIESVTDALSFLTLGELEAMNDAQSAATDDASSEADMPTLYEEHTSPADKNASTWPGDTAPAIIVGAPAVFKLLGVEEEGELALEFVKSEDTAFFKREETLGSLGVGEMTGDVDETQFMALDPLSRLSDFSPTSPSGRLESPTTPDQMLSRLGSTASKSSHSFLFGKKSDNGECCDLSSPRSILCGPDRDSLPSSNPSLRSDPGIVSLSALAAAESQRNSSTGVSFDLNEHNFEEMHTAYDLNATAPCKPVESRRVSLSFRDFGPPRPSSEIAAAKVDPKAVGAATSTVTNMKLLKCDDQPYKNEPWSSPKPFQSPELWLKTVSPKYYGDELPQTTPETCISSRRVCPHSAPPLSRLSHAIPLEAEQLQQMPIVVPRSRSRHSEFTARFGRVFSPLRLPANSRSCFEAQVLSLPHDFEVMSPTNAAVVELLSPSAPQSSTKLKRFKSSRRRYSSEDTPTVMTSMSKAVKKILSKCKVSYSKGKYKVDSPVVGTSRPASFHQGM</sequence>
<accession>A0A2K1JTT0</accession>
<dbReference type="Gramene" id="Pp3c11_7290V3.2">
    <property type="protein sequence ID" value="Pp3c11_7290V3.2"/>
    <property type="gene ID" value="Pp3c11_7290"/>
</dbReference>
<dbReference type="EnsemblPlants" id="Pp3c11_7290V3.2">
    <property type="protein sequence ID" value="Pp3c11_7290V3.2"/>
    <property type="gene ID" value="Pp3c11_7290"/>
</dbReference>
<gene>
    <name evidence="3" type="primary">LOC112288267</name>
    <name evidence="2" type="ORF">PHYPA_014700</name>
</gene>
<feature type="compositionally biased region" description="Polar residues" evidence="1">
    <location>
        <begin position="20"/>
        <end position="33"/>
    </location>
</feature>
<dbReference type="RefSeq" id="XP_024388055.1">
    <property type="nucleotide sequence ID" value="XM_024532287.2"/>
</dbReference>
<dbReference type="Gramene" id="Pp3c11_7290V3.1">
    <property type="protein sequence ID" value="Pp3c11_7290V3.1"/>
    <property type="gene ID" value="Pp3c11_7290"/>
</dbReference>
<dbReference type="Proteomes" id="UP000006727">
    <property type="component" value="Chromosome 11"/>
</dbReference>
<feature type="compositionally biased region" description="Basic and acidic residues" evidence="1">
    <location>
        <begin position="85"/>
        <end position="94"/>
    </location>
</feature>